<reference evidence="4 5" key="1">
    <citation type="submission" date="2021-01" db="EMBL/GenBank/DDBJ databases">
        <title>Whole genome shotgun sequence of Catellatospora citrea NBRC 14495.</title>
        <authorList>
            <person name="Komaki H."/>
            <person name="Tamura T."/>
        </authorList>
    </citation>
    <scope>NUCLEOTIDE SEQUENCE [LARGE SCALE GENOMIC DNA]</scope>
    <source>
        <strain evidence="4 5">NBRC 14495</strain>
    </source>
</reference>
<feature type="domain" description="DUF3152" evidence="3">
    <location>
        <begin position="112"/>
        <end position="289"/>
    </location>
</feature>
<evidence type="ECO:0000256" key="1">
    <source>
        <dbReference type="SAM" id="MobiDB-lite"/>
    </source>
</evidence>
<feature type="compositionally biased region" description="Low complexity" evidence="1">
    <location>
        <begin position="84"/>
        <end position="105"/>
    </location>
</feature>
<evidence type="ECO:0000256" key="2">
    <source>
        <dbReference type="SAM" id="Phobius"/>
    </source>
</evidence>
<gene>
    <name evidence="4" type="ORF">Cci01nite_75910</name>
</gene>
<dbReference type="InterPro" id="IPR022603">
    <property type="entry name" value="DUF3152"/>
</dbReference>
<keyword evidence="2" id="KW-0472">Membrane</keyword>
<protein>
    <recommendedName>
        <fullName evidence="3">DUF3152 domain-containing protein</fullName>
    </recommendedName>
</protein>
<feature type="region of interest" description="Disordered" evidence="1">
    <location>
        <begin position="69"/>
        <end position="105"/>
    </location>
</feature>
<name>A0A8J3KGE1_9ACTN</name>
<keyword evidence="5" id="KW-1185">Reference proteome</keyword>
<accession>A0A8J3KGE1</accession>
<evidence type="ECO:0000313" key="5">
    <source>
        <dbReference type="Proteomes" id="UP000659904"/>
    </source>
</evidence>
<dbReference type="AlphaFoldDB" id="A0A8J3KGE1"/>
<proteinExistence type="predicted"/>
<feature type="region of interest" description="Disordered" evidence="1">
    <location>
        <begin position="1"/>
        <end position="40"/>
    </location>
</feature>
<keyword evidence="2" id="KW-0812">Transmembrane</keyword>
<evidence type="ECO:0000259" key="3">
    <source>
        <dbReference type="Pfam" id="PF11350"/>
    </source>
</evidence>
<dbReference type="Pfam" id="PF11350">
    <property type="entry name" value="DUF3152"/>
    <property type="match status" value="1"/>
</dbReference>
<sequence length="310" mass="33550">MWQAVSMRTALAPPPRTEREAPVRSSRVESGRLSRARARQRRRRATAVCVLLGAALLVGVDLLRGGPEPVPTKQVASTPAVTDSPEPAAEQSPPAAQPSPSTQPEAVYQMAGEFPASGPGTWTYASGQGEVLGTAGAVKRFRVAAEKNVADEELDVFTSMVDETLGDSRSWIAGEQYRLQRVASGSAYQFTIYLATGETTRKLCGAGGMDTRLDGVSYTSCRLPGRVVINLNRWRMSVPDYVDGKIDLHTYRQYVINHEVGHELGRFHEGCPGQGKPAPVMQQQTYGLKGCTANSWPYVDGKRYTGPPVA</sequence>
<comment type="caution">
    <text evidence="4">The sequence shown here is derived from an EMBL/GenBank/DDBJ whole genome shotgun (WGS) entry which is preliminary data.</text>
</comment>
<feature type="transmembrane region" description="Helical" evidence="2">
    <location>
        <begin position="45"/>
        <end position="63"/>
    </location>
</feature>
<evidence type="ECO:0000313" key="4">
    <source>
        <dbReference type="EMBL" id="GIG02498.1"/>
    </source>
</evidence>
<dbReference type="SUPFAM" id="SSF55486">
    <property type="entry name" value="Metalloproteases ('zincins'), catalytic domain"/>
    <property type="match status" value="1"/>
</dbReference>
<dbReference type="Proteomes" id="UP000659904">
    <property type="component" value="Unassembled WGS sequence"/>
</dbReference>
<keyword evidence="2" id="KW-1133">Transmembrane helix</keyword>
<dbReference type="EMBL" id="BONH01000054">
    <property type="protein sequence ID" value="GIG02498.1"/>
    <property type="molecule type" value="Genomic_DNA"/>
</dbReference>
<feature type="compositionally biased region" description="Basic and acidic residues" evidence="1">
    <location>
        <begin position="16"/>
        <end position="32"/>
    </location>
</feature>
<organism evidence="4 5">
    <name type="scientific">Catellatospora citrea</name>
    <dbReference type="NCBI Taxonomy" id="53366"/>
    <lineage>
        <taxon>Bacteria</taxon>
        <taxon>Bacillati</taxon>
        <taxon>Actinomycetota</taxon>
        <taxon>Actinomycetes</taxon>
        <taxon>Micromonosporales</taxon>
        <taxon>Micromonosporaceae</taxon>
        <taxon>Catellatospora</taxon>
    </lineage>
</organism>